<accession>A0AAQ3M3E5</accession>
<gene>
    <name evidence="8" type="ORF">R9X50_00334200</name>
</gene>
<dbReference type="GO" id="GO:0030600">
    <property type="term" value="F:feruloyl esterase activity"/>
    <property type="evidence" value="ECO:0007669"/>
    <property type="project" value="UniProtKB-EC"/>
</dbReference>
<dbReference type="InterPro" id="IPR011118">
    <property type="entry name" value="Tannase/feruloyl_esterase"/>
</dbReference>
<evidence type="ECO:0000256" key="5">
    <source>
        <dbReference type="ARBA" id="ARBA00023157"/>
    </source>
</evidence>
<evidence type="ECO:0000256" key="6">
    <source>
        <dbReference type="ARBA" id="ARBA00034075"/>
    </source>
</evidence>
<keyword evidence="1" id="KW-0719">Serine esterase</keyword>
<proteinExistence type="inferred from homology"/>
<keyword evidence="2" id="KW-0624">Polysaccharide degradation</keyword>
<keyword evidence="2" id="KW-0119">Carbohydrate metabolism</keyword>
<dbReference type="PANTHER" id="PTHR33938">
    <property type="entry name" value="FERULOYL ESTERASE B-RELATED"/>
    <property type="match status" value="1"/>
</dbReference>
<dbReference type="Proteomes" id="UP001303373">
    <property type="component" value="Chromosome 4"/>
</dbReference>
<comment type="catalytic activity">
    <reaction evidence="6">
        <text>feruloyl-polysaccharide + H2O = ferulate + polysaccharide.</text>
        <dbReference type="EC" id="3.1.1.73"/>
    </reaction>
</comment>
<evidence type="ECO:0000313" key="8">
    <source>
        <dbReference type="EMBL" id="WPH00513.1"/>
    </source>
</evidence>
<evidence type="ECO:0000256" key="7">
    <source>
        <dbReference type="RuleBase" id="RU361238"/>
    </source>
</evidence>
<protein>
    <recommendedName>
        <fullName evidence="7">Carboxylic ester hydrolase</fullName>
        <ecNumber evidence="7">3.1.1.-</ecNumber>
    </recommendedName>
</protein>
<dbReference type="EMBL" id="CP138583">
    <property type="protein sequence ID" value="WPH00513.1"/>
    <property type="molecule type" value="Genomic_DNA"/>
</dbReference>
<keyword evidence="5" id="KW-1015">Disulfide bond</keyword>
<dbReference type="EC" id="3.1.1.-" evidence="7"/>
<organism evidence="8 9">
    <name type="scientific">Acrodontium crateriforme</name>
    <dbReference type="NCBI Taxonomy" id="150365"/>
    <lineage>
        <taxon>Eukaryota</taxon>
        <taxon>Fungi</taxon>
        <taxon>Dikarya</taxon>
        <taxon>Ascomycota</taxon>
        <taxon>Pezizomycotina</taxon>
        <taxon>Dothideomycetes</taxon>
        <taxon>Dothideomycetidae</taxon>
        <taxon>Mycosphaerellales</taxon>
        <taxon>Teratosphaeriaceae</taxon>
        <taxon>Acrodontium</taxon>
    </lineage>
</organism>
<dbReference type="AlphaFoldDB" id="A0AAQ3M3E5"/>
<keyword evidence="3" id="KW-0732">Signal</keyword>
<evidence type="ECO:0000313" key="9">
    <source>
        <dbReference type="Proteomes" id="UP001303373"/>
    </source>
</evidence>
<dbReference type="GO" id="GO:0045493">
    <property type="term" value="P:xylan catabolic process"/>
    <property type="evidence" value="ECO:0007669"/>
    <property type="project" value="UniProtKB-KW"/>
</dbReference>
<evidence type="ECO:0000256" key="4">
    <source>
        <dbReference type="ARBA" id="ARBA00022801"/>
    </source>
</evidence>
<dbReference type="Pfam" id="PF07519">
    <property type="entry name" value="Tannase"/>
    <property type="match status" value="1"/>
</dbReference>
<dbReference type="PANTHER" id="PTHR33938:SF15">
    <property type="entry name" value="FERULOYL ESTERASE B-RELATED"/>
    <property type="match status" value="1"/>
</dbReference>
<reference evidence="8 9" key="1">
    <citation type="submission" date="2023-11" db="EMBL/GenBank/DDBJ databases">
        <title>An acidophilic fungus is an integral part of prey digestion in a carnivorous sundew plant.</title>
        <authorList>
            <person name="Tsai I.J."/>
        </authorList>
    </citation>
    <scope>NUCLEOTIDE SEQUENCE [LARGE SCALE GENOMIC DNA]</scope>
    <source>
        <strain evidence="8">169a</strain>
    </source>
</reference>
<keyword evidence="4 7" id="KW-0378">Hydrolase</keyword>
<name>A0AAQ3M3E5_9PEZI</name>
<keyword evidence="2" id="KW-0858">Xylan degradation</keyword>
<evidence type="ECO:0000256" key="3">
    <source>
        <dbReference type="ARBA" id="ARBA00022729"/>
    </source>
</evidence>
<sequence>MDPRNELIAVDQLLAGKSFTYSVDWFRYVVLNDPSWDPATYNSSLAILADELNPFDIRTFPSALPAFKARGGKMITYHGGQDNQISCLNSDRFWTRMHVQDTQPQDYYRLFRISGMFHCGSGPGAWSFGQTNAALSAALPFDPLHNVVAAVITWVEDGEAPSCLRGTKFVNDTVALGVDFQRDHCLFPAIQTYFGGDYKSPSSWKCL</sequence>
<evidence type="ECO:0000256" key="1">
    <source>
        <dbReference type="ARBA" id="ARBA00022487"/>
    </source>
</evidence>
<comment type="similarity">
    <text evidence="7">Belongs to the tannase family.</text>
</comment>
<evidence type="ECO:0000256" key="2">
    <source>
        <dbReference type="ARBA" id="ARBA00022651"/>
    </source>
</evidence>
<keyword evidence="9" id="KW-1185">Reference proteome</keyword>